<accession>A0ACC2HTZ6</accession>
<proteinExistence type="predicted"/>
<dbReference type="Proteomes" id="UP001153334">
    <property type="component" value="Unassembled WGS sequence"/>
</dbReference>
<name>A0ACC2HTZ6_9PEZI</name>
<organism evidence="1 2">
    <name type="scientific">Nemania bipapillata</name>
    <dbReference type="NCBI Taxonomy" id="110536"/>
    <lineage>
        <taxon>Eukaryota</taxon>
        <taxon>Fungi</taxon>
        <taxon>Dikarya</taxon>
        <taxon>Ascomycota</taxon>
        <taxon>Pezizomycotina</taxon>
        <taxon>Sordariomycetes</taxon>
        <taxon>Xylariomycetidae</taxon>
        <taxon>Xylariales</taxon>
        <taxon>Xylariaceae</taxon>
        <taxon>Nemania</taxon>
    </lineage>
</organism>
<gene>
    <name evidence="1" type="ORF">ONZ43_g7033</name>
</gene>
<reference evidence="1" key="1">
    <citation type="submission" date="2022-11" db="EMBL/GenBank/DDBJ databases">
        <title>Genome Sequence of Nemania bipapillata.</title>
        <authorList>
            <person name="Buettner E."/>
        </authorList>
    </citation>
    <scope>NUCLEOTIDE SEQUENCE</scope>
    <source>
        <strain evidence="1">CP14</strain>
    </source>
</reference>
<evidence type="ECO:0000313" key="2">
    <source>
        <dbReference type="Proteomes" id="UP001153334"/>
    </source>
</evidence>
<comment type="caution">
    <text evidence="1">The sequence shown here is derived from an EMBL/GenBank/DDBJ whole genome shotgun (WGS) entry which is preliminary data.</text>
</comment>
<keyword evidence="2" id="KW-1185">Reference proteome</keyword>
<evidence type="ECO:0000313" key="1">
    <source>
        <dbReference type="EMBL" id="KAJ8106549.1"/>
    </source>
</evidence>
<protein>
    <submittedName>
        <fullName evidence="1">Uncharacterized protein</fullName>
    </submittedName>
</protein>
<sequence>MGQLDDDDDYVPAPVFEGDGVSSNTKAKGHHTLDSEGSEGPKEPKTALDFYEHAVERESTGKLGDSLQLYRKAFRMDDKVDRQYRDKHFAGRWAKPAQQQQQQQQQQINPSNAAVTVPNTAHHSLEGSGNSGESVVRLSFAELITSFASLKVEGAPPECEGVEPPPCPIAALPDEILVHVLRDVATADVGDFVRLSQVCKRLAYLVATEDQIWRRVCLGPEFGFGGMHHHFQQSITWEPLTLSDALVESDSEADSADSADAGIYTLESLRRNQEAEAHATTLALYRGVSGYASWQAMFRRRPRGSI</sequence>
<dbReference type="EMBL" id="JAPESX010002799">
    <property type="protein sequence ID" value="KAJ8106549.1"/>
    <property type="molecule type" value="Genomic_DNA"/>
</dbReference>